<accession>A0A2H5MWI5</accession>
<keyword evidence="2" id="KW-0804">Transcription</keyword>
<dbReference type="EMBL" id="BDQV01001360">
    <property type="protein sequence ID" value="GAY32369.1"/>
    <property type="molecule type" value="Genomic_DNA"/>
</dbReference>
<dbReference type="InterPro" id="IPR036741">
    <property type="entry name" value="TAFII-230_TBP-bd_sf"/>
</dbReference>
<proteinExistence type="predicted"/>
<dbReference type="SUPFAM" id="SSF47055">
    <property type="entry name" value="TAF(II)230 TBP-binding fragment"/>
    <property type="match status" value="1"/>
</dbReference>
<dbReference type="Gene3D" id="1.10.1100.10">
    <property type="entry name" value="TAFII-230 TBP-binding domain"/>
    <property type="match status" value="1"/>
</dbReference>
<dbReference type="AlphaFoldDB" id="A0A2H5MWI5"/>
<dbReference type="Proteomes" id="UP000236630">
    <property type="component" value="Unassembled WGS sequence"/>
</dbReference>
<gene>
    <name evidence="4" type="ORF">CUMW_273600</name>
</gene>
<keyword evidence="1" id="KW-0805">Transcription regulation</keyword>
<comment type="caution">
    <text evidence="4">The sequence shown here is derived from an EMBL/GenBank/DDBJ whole genome shotgun (WGS) entry which is preliminary data.</text>
</comment>
<feature type="non-terminal residue" evidence="4">
    <location>
        <position position="1"/>
    </location>
</feature>
<dbReference type="GO" id="GO:0051123">
    <property type="term" value="P:RNA polymerase II preinitiation complex assembly"/>
    <property type="evidence" value="ECO:0007669"/>
    <property type="project" value="TreeGrafter"/>
</dbReference>
<dbReference type="STRING" id="55188.A0A2H5MWI5"/>
<dbReference type="PANTHER" id="PTHR13900:SF0">
    <property type="entry name" value="TRANSCRIPTION INITIATION FACTOR TFIID SUBUNIT 1"/>
    <property type="match status" value="1"/>
</dbReference>
<feature type="domain" description="TAFII-230 TBP-binding" evidence="3">
    <location>
        <begin position="15"/>
        <end position="53"/>
    </location>
</feature>
<evidence type="ECO:0000256" key="1">
    <source>
        <dbReference type="ARBA" id="ARBA00023015"/>
    </source>
</evidence>
<protein>
    <recommendedName>
        <fullName evidence="3">TAFII-230 TBP-binding domain-containing protein</fullName>
    </recommendedName>
</protein>
<evidence type="ECO:0000313" key="4">
    <source>
        <dbReference type="EMBL" id="GAY32369.1"/>
    </source>
</evidence>
<dbReference type="GO" id="GO:0005669">
    <property type="term" value="C:transcription factor TFIID complex"/>
    <property type="evidence" value="ECO:0007669"/>
    <property type="project" value="InterPro"/>
</dbReference>
<dbReference type="Pfam" id="PF09247">
    <property type="entry name" value="TBP-binding"/>
    <property type="match status" value="1"/>
</dbReference>
<evidence type="ECO:0000256" key="2">
    <source>
        <dbReference type="ARBA" id="ARBA00023163"/>
    </source>
</evidence>
<name>A0A2H5MWI5_CITUN</name>
<dbReference type="GO" id="GO:0016251">
    <property type="term" value="F:RNA polymerase II general transcription initiation factor activity"/>
    <property type="evidence" value="ECO:0007669"/>
    <property type="project" value="InterPro"/>
</dbReference>
<dbReference type="GO" id="GO:0017025">
    <property type="term" value="F:TBP-class protein binding"/>
    <property type="evidence" value="ECO:0007669"/>
    <property type="project" value="InterPro"/>
</dbReference>
<evidence type="ECO:0000313" key="5">
    <source>
        <dbReference type="Proteomes" id="UP000236630"/>
    </source>
</evidence>
<keyword evidence="5" id="KW-1185">Reference proteome</keyword>
<dbReference type="GO" id="GO:0004402">
    <property type="term" value="F:histone acetyltransferase activity"/>
    <property type="evidence" value="ECO:0007669"/>
    <property type="project" value="InterPro"/>
</dbReference>
<dbReference type="PANTHER" id="PTHR13900">
    <property type="entry name" value="TRANSCRIPTION INITIATION FACTOR TFIID"/>
    <property type="match status" value="1"/>
</dbReference>
<dbReference type="InterPro" id="IPR040240">
    <property type="entry name" value="TAF1"/>
</dbReference>
<organism evidence="4 5">
    <name type="scientific">Citrus unshiu</name>
    <name type="common">Satsuma mandarin</name>
    <name type="synonym">Citrus nobilis var. unshiu</name>
    <dbReference type="NCBI Taxonomy" id="55188"/>
    <lineage>
        <taxon>Eukaryota</taxon>
        <taxon>Viridiplantae</taxon>
        <taxon>Streptophyta</taxon>
        <taxon>Embryophyta</taxon>
        <taxon>Tracheophyta</taxon>
        <taxon>Spermatophyta</taxon>
        <taxon>Magnoliopsida</taxon>
        <taxon>eudicotyledons</taxon>
        <taxon>Gunneridae</taxon>
        <taxon>Pentapetalae</taxon>
        <taxon>rosids</taxon>
        <taxon>malvids</taxon>
        <taxon>Sapindales</taxon>
        <taxon>Rutaceae</taxon>
        <taxon>Aurantioideae</taxon>
        <taxon>Citrus</taxon>
    </lineage>
</organism>
<reference evidence="4 5" key="1">
    <citation type="journal article" date="2017" name="Front. Genet.">
        <title>Draft sequencing of the heterozygous diploid genome of Satsuma (Citrus unshiu Marc.) using a hybrid assembly approach.</title>
        <authorList>
            <person name="Shimizu T."/>
            <person name="Tanizawa Y."/>
            <person name="Mochizuki T."/>
            <person name="Nagasaki H."/>
            <person name="Yoshioka T."/>
            <person name="Toyoda A."/>
            <person name="Fujiyama A."/>
            <person name="Kaminuma E."/>
            <person name="Nakamura Y."/>
        </authorList>
    </citation>
    <scope>NUCLEOTIDE SEQUENCE [LARGE SCALE GENOMIC DNA]</scope>
    <source>
        <strain evidence="5">cv. Miyagawa wase</strain>
    </source>
</reference>
<sequence>VWLIDFPDDAEEYEDVSEGNRLLGFMFGNVDNAGDLDVDYLDEDAKEHLAAVADKLGPSLTDVDLSVNSPQPPVDAIQRDYDEKAEDAVDYEDIDEQYKGPEIQIASEEDYLLPKKEYFAAEVSLAAFET</sequence>
<evidence type="ECO:0000259" key="3">
    <source>
        <dbReference type="Pfam" id="PF09247"/>
    </source>
</evidence>
<dbReference type="InterPro" id="IPR009067">
    <property type="entry name" value="TAF_II_230-bd"/>
</dbReference>